<evidence type="ECO:0008006" key="3">
    <source>
        <dbReference type="Google" id="ProtNLM"/>
    </source>
</evidence>
<keyword evidence="2" id="KW-1185">Reference proteome</keyword>
<dbReference type="Proteomes" id="UP000053244">
    <property type="component" value="Unassembled WGS sequence"/>
</dbReference>
<protein>
    <recommendedName>
        <fullName evidence="3">UspA domain-containing protein</fullName>
    </recommendedName>
</protein>
<comment type="caution">
    <text evidence="1">The sequence shown here is derived from an EMBL/GenBank/DDBJ whole genome shotgun (WGS) entry which is preliminary data.</text>
</comment>
<sequence>MAGLIGADPAETVLRYAFGEAERYGAAVTVVVTGPASTADDQFVRDVARRWADKYPAVDATVTVRRSVDAVITLAAASRQADLLVVAAGTDPRSAAMVAALARLAHSAVRIVDGVPDRRCPVGPGGR</sequence>
<reference evidence="1 2" key="1">
    <citation type="submission" date="2015-10" db="EMBL/GenBank/DDBJ databases">
        <authorList>
            <person name="Gilbert D.G."/>
        </authorList>
    </citation>
    <scope>NUCLEOTIDE SEQUENCE [LARGE SCALE GENOMIC DNA]</scope>
    <source>
        <strain evidence="1 2">NRRL B-16712</strain>
    </source>
</reference>
<dbReference type="Gene3D" id="3.40.50.12370">
    <property type="match status" value="1"/>
</dbReference>
<gene>
    <name evidence="1" type="ORF">ADL15_45585</name>
</gene>
<name>A0A117ML57_9ACTN</name>
<dbReference type="EMBL" id="LLZH01000331">
    <property type="protein sequence ID" value="KUL23457.1"/>
    <property type="molecule type" value="Genomic_DNA"/>
</dbReference>
<evidence type="ECO:0000313" key="2">
    <source>
        <dbReference type="Proteomes" id="UP000053244"/>
    </source>
</evidence>
<accession>A0A117ML57</accession>
<proteinExistence type="predicted"/>
<dbReference type="AlphaFoldDB" id="A0A117ML57"/>
<evidence type="ECO:0000313" key="1">
    <source>
        <dbReference type="EMBL" id="KUL23457.1"/>
    </source>
</evidence>
<organism evidence="1 2">
    <name type="scientific">Actinoplanes awajinensis subsp. mycoplanecinus</name>
    <dbReference type="NCBI Taxonomy" id="135947"/>
    <lineage>
        <taxon>Bacteria</taxon>
        <taxon>Bacillati</taxon>
        <taxon>Actinomycetota</taxon>
        <taxon>Actinomycetes</taxon>
        <taxon>Micromonosporales</taxon>
        <taxon>Micromonosporaceae</taxon>
        <taxon>Actinoplanes</taxon>
    </lineage>
</organism>